<dbReference type="Proteomes" id="UP000282311">
    <property type="component" value="Unassembled WGS sequence"/>
</dbReference>
<keyword evidence="3" id="KW-1185">Reference proteome</keyword>
<dbReference type="Pfam" id="PF13416">
    <property type="entry name" value="SBP_bac_8"/>
    <property type="match status" value="1"/>
</dbReference>
<gene>
    <name evidence="2" type="ORF">D7M11_32250</name>
</gene>
<proteinExistence type="predicted"/>
<evidence type="ECO:0000256" key="1">
    <source>
        <dbReference type="SAM" id="SignalP"/>
    </source>
</evidence>
<accession>A0A3B0AZE0</accession>
<keyword evidence="1" id="KW-0732">Signal</keyword>
<dbReference type="EMBL" id="RBAH01000037">
    <property type="protein sequence ID" value="RKN65436.1"/>
    <property type="molecule type" value="Genomic_DNA"/>
</dbReference>
<dbReference type="PROSITE" id="PS51257">
    <property type="entry name" value="PROKAR_LIPOPROTEIN"/>
    <property type="match status" value="1"/>
</dbReference>
<reference evidence="2 3" key="1">
    <citation type="journal article" date="2007" name="Int. J. Syst. Evol. Microbiol.">
        <title>Paenibacillus ginsengarvi sp. nov., isolated from soil from ginseng cultivation.</title>
        <authorList>
            <person name="Yoon M.H."/>
            <person name="Ten L.N."/>
            <person name="Im W.T."/>
        </authorList>
    </citation>
    <scope>NUCLEOTIDE SEQUENCE [LARGE SCALE GENOMIC DNA]</scope>
    <source>
        <strain evidence="2 3">KCTC 13059</strain>
    </source>
</reference>
<dbReference type="Gene3D" id="3.40.190.10">
    <property type="entry name" value="Periplasmic binding protein-like II"/>
    <property type="match status" value="1"/>
</dbReference>
<comment type="caution">
    <text evidence="2">The sequence shown here is derived from an EMBL/GenBank/DDBJ whole genome shotgun (WGS) entry which is preliminary data.</text>
</comment>
<sequence>MKREYLNVLTLTSMATILFLFACDKDANVPVSQKTIKLMFRDEESYRREYANVLDYKFPDLHIEVVSYAELMQPGKLNPEGFYDFIHTNKPDIVTILPVPGLFEQLIEQGSLLALDNFIAKDKFDIDQFAPLVTTLLRAKGQGSLYGLPTSFSSQALYYNKRLFDEFKIAYPHNGMSFEEVLQLAYRFTERQTEQPVAGFYKKGMTPGAFLLYAGDLLGLQWIDSAARNITIGTPAWAKVFANVTGAYKSGAIFDANVLQSGAANAQTVKDFELMIEQSRKNNLFAAGKAAMTLEPSGFINDGLSS</sequence>
<dbReference type="AlphaFoldDB" id="A0A3B0AZE0"/>
<dbReference type="OrthoDB" id="9782846at2"/>
<dbReference type="InterPro" id="IPR050490">
    <property type="entry name" value="Bact_solute-bd_prot1"/>
</dbReference>
<dbReference type="InterPro" id="IPR006059">
    <property type="entry name" value="SBP"/>
</dbReference>
<dbReference type="SUPFAM" id="SSF53850">
    <property type="entry name" value="Periplasmic binding protein-like II"/>
    <property type="match status" value="1"/>
</dbReference>
<feature type="chain" id="PRO_5039160024" evidence="1">
    <location>
        <begin position="23"/>
        <end position="306"/>
    </location>
</feature>
<evidence type="ECO:0000313" key="2">
    <source>
        <dbReference type="EMBL" id="RKN65436.1"/>
    </source>
</evidence>
<name>A0A3B0AZE0_9BACL</name>
<protein>
    <submittedName>
        <fullName evidence="2">Extracellular solute-binding protein</fullName>
    </submittedName>
</protein>
<evidence type="ECO:0000313" key="3">
    <source>
        <dbReference type="Proteomes" id="UP000282311"/>
    </source>
</evidence>
<dbReference type="PANTHER" id="PTHR43649">
    <property type="entry name" value="ARABINOSE-BINDING PROTEIN-RELATED"/>
    <property type="match status" value="1"/>
</dbReference>
<organism evidence="2 3">
    <name type="scientific">Paenibacillus ginsengarvi</name>
    <dbReference type="NCBI Taxonomy" id="400777"/>
    <lineage>
        <taxon>Bacteria</taxon>
        <taxon>Bacillati</taxon>
        <taxon>Bacillota</taxon>
        <taxon>Bacilli</taxon>
        <taxon>Bacillales</taxon>
        <taxon>Paenibacillaceae</taxon>
        <taxon>Paenibacillus</taxon>
    </lineage>
</organism>
<feature type="signal peptide" evidence="1">
    <location>
        <begin position="1"/>
        <end position="22"/>
    </location>
</feature>